<evidence type="ECO:0000256" key="4">
    <source>
        <dbReference type="ARBA" id="ARBA00023136"/>
    </source>
</evidence>
<proteinExistence type="predicted"/>
<dbReference type="PANTHER" id="PTHR30168:SF0">
    <property type="entry name" value="INNER MEMBRANE PROTEIN"/>
    <property type="match status" value="1"/>
</dbReference>
<dbReference type="Proteomes" id="UP001524587">
    <property type="component" value="Unassembled WGS sequence"/>
</dbReference>
<reference evidence="6 7" key="1">
    <citation type="submission" date="2022-06" db="EMBL/GenBank/DDBJ databases">
        <title>Endosaccharibacter gen. nov., sp. nov., endophytic bacteria isolated from sugarcane.</title>
        <authorList>
            <person name="Pitiwittayakul N."/>
            <person name="Yukphan P."/>
            <person name="Charoenyingcharoen P."/>
            <person name="Tanasupawat S."/>
        </authorList>
    </citation>
    <scope>NUCLEOTIDE SEQUENCE [LARGE SCALE GENOMIC DNA]</scope>
    <source>
        <strain evidence="6 7">KSS8</strain>
    </source>
</reference>
<keyword evidence="7" id="KW-1185">Reference proteome</keyword>
<comment type="caution">
    <text evidence="6">The sequence shown here is derived from an EMBL/GenBank/DDBJ whole genome shotgun (WGS) entry which is preliminary data.</text>
</comment>
<accession>A0ABT1W789</accession>
<evidence type="ECO:0000256" key="3">
    <source>
        <dbReference type="ARBA" id="ARBA00022989"/>
    </source>
</evidence>
<dbReference type="EMBL" id="JAMSKV010000006">
    <property type="protein sequence ID" value="MCQ8278603.1"/>
    <property type="molecule type" value="Genomic_DNA"/>
</dbReference>
<protein>
    <submittedName>
        <fullName evidence="6">Zinc metallopeptidase</fullName>
    </submittedName>
</protein>
<dbReference type="RefSeq" id="WP_422864079.1">
    <property type="nucleotide sequence ID" value="NZ_JAMSKV010000006.1"/>
</dbReference>
<evidence type="ECO:0000256" key="1">
    <source>
        <dbReference type="ARBA" id="ARBA00004167"/>
    </source>
</evidence>
<feature type="region of interest" description="Disordered" evidence="5">
    <location>
        <begin position="1"/>
        <end position="26"/>
    </location>
</feature>
<dbReference type="PANTHER" id="PTHR30168">
    <property type="entry name" value="PUTATIVE MEMBRANE PROTEIN YPFJ"/>
    <property type="match status" value="1"/>
</dbReference>
<dbReference type="Pfam" id="PF04228">
    <property type="entry name" value="Zn_peptidase"/>
    <property type="match status" value="1"/>
</dbReference>
<gene>
    <name evidence="6" type="ORF">NFI95_09080</name>
</gene>
<evidence type="ECO:0000256" key="2">
    <source>
        <dbReference type="ARBA" id="ARBA00022692"/>
    </source>
</evidence>
<keyword evidence="3" id="KW-1133">Transmembrane helix</keyword>
<keyword evidence="2" id="KW-0812">Transmembrane</keyword>
<name>A0ABT1W789_9PROT</name>
<sequence>MRLGDERESGHIDDERGATGSGGGGGGFGGRGLKLGGIGTVVVVLGALYFGVDPRLVLSVLNGGNGAVQTEAPASSGNGPARTASNDDQKRFVSRILASTEDVWSAQFQRMGRTYQEPTLVLFTGGIRSGCGFAQTAVGPFYCPADHKVYLDMSFFRELQNKLGAGGDFARAYVIAHEIGHHVQSQLGIMDTVDQTRGRLGEGARNALSVKVELQADCFAGVWGKQADDARHILETGDVEEGLNAAAAVGDDRLQKQATGSVEPDSFTHGSSAERVRWFRRGLQSGDLRQCDTFGATQL</sequence>
<evidence type="ECO:0000313" key="6">
    <source>
        <dbReference type="EMBL" id="MCQ8278603.1"/>
    </source>
</evidence>
<evidence type="ECO:0000313" key="7">
    <source>
        <dbReference type="Proteomes" id="UP001524587"/>
    </source>
</evidence>
<feature type="compositionally biased region" description="Basic and acidic residues" evidence="5">
    <location>
        <begin position="1"/>
        <end position="17"/>
    </location>
</feature>
<dbReference type="InterPro" id="IPR007343">
    <property type="entry name" value="Uncharacterised_pept_Zn_put"/>
</dbReference>
<evidence type="ECO:0000256" key="5">
    <source>
        <dbReference type="SAM" id="MobiDB-lite"/>
    </source>
</evidence>
<keyword evidence="4" id="KW-0472">Membrane</keyword>
<organism evidence="6 7">
    <name type="scientific">Endosaccharibacter trunci</name>
    <dbReference type="NCBI Taxonomy" id="2812733"/>
    <lineage>
        <taxon>Bacteria</taxon>
        <taxon>Pseudomonadati</taxon>
        <taxon>Pseudomonadota</taxon>
        <taxon>Alphaproteobacteria</taxon>
        <taxon>Acetobacterales</taxon>
        <taxon>Acetobacteraceae</taxon>
        <taxon>Endosaccharibacter</taxon>
    </lineage>
</organism>
<comment type="subcellular location">
    <subcellularLocation>
        <location evidence="1">Membrane</location>
        <topology evidence="1">Single-pass membrane protein</topology>
    </subcellularLocation>
</comment>